<comment type="caution">
    <text evidence="1">The sequence shown here is derived from an EMBL/GenBank/DDBJ whole genome shotgun (WGS) entry which is preliminary data.</text>
</comment>
<sequence>MKKNVALSLIALLSCVMSYGQEVVIRDSSDVIMNESHEDSLKEAYSALTIRQWDELSFRPVDSTITVLNHTRLNEWNRDLYGQLSMANLATPLVYLVYDPDLSIGPRSGFQSYFHGWGNARDIPLYDVKAPLSGIRYLSGYERGQLFGGYLTLNAHERLNFFFDFQRVSARGDYFSQDNLSDQVKASSHYRTKNNHYSYQTALLWNKNRGRESGGITNTDGFSNPDSLITNRELINIRWNDSYFKATQFNLTFSQQYLPFADSMGAKGIGVYHEGDFRTSNRTFFSTDSILGNWYLDSAETRDSTRVLSTDQQVGLVFQSGVKGFSYAKVGIGYAYGALSTDSIRRTQDAIYLSGEVRGETKSFDWRAKGRYHIIGTQVGGFDIRGNLRAELYGLEVGADAIFQNQMPTLQSQQWYGNDFRWNNNWESTYYQKLGGYASYNDYIRLGVNLNNWSRPVYYDESALPMQLEGAMQLIQTELNVRVPLSTWLIVTSKTTFQVTSGSGDILRLPTWVNRSGIFGKWQIYEGALKAYTGLESMVYSKYKANAYMPVTGVFHLQNGQEIGNFFYLNAVAGFRIGTAEIYVLAENVAEGLFNRSYYAAPYYPLADRTIHLGLRWRFFN</sequence>
<name>A0A6L3ZG13_9FLAO</name>
<evidence type="ECO:0008006" key="3">
    <source>
        <dbReference type="Google" id="ProtNLM"/>
    </source>
</evidence>
<evidence type="ECO:0000313" key="1">
    <source>
        <dbReference type="EMBL" id="KAB2816982.1"/>
    </source>
</evidence>
<dbReference type="PROSITE" id="PS51257">
    <property type="entry name" value="PROKAR_LIPOPROTEIN"/>
    <property type="match status" value="1"/>
</dbReference>
<dbReference type="Proteomes" id="UP000484164">
    <property type="component" value="Unassembled WGS sequence"/>
</dbReference>
<accession>A0A6L3ZG13</accession>
<dbReference type="OrthoDB" id="9812454at2"/>
<dbReference type="RefSeq" id="WP_151691554.1">
    <property type="nucleotide sequence ID" value="NZ_BMGX01000002.1"/>
</dbReference>
<organism evidence="1 2">
    <name type="scientific">Phaeocystidibacter marisrubri</name>
    <dbReference type="NCBI Taxonomy" id="1577780"/>
    <lineage>
        <taxon>Bacteria</taxon>
        <taxon>Pseudomonadati</taxon>
        <taxon>Bacteroidota</taxon>
        <taxon>Flavobacteriia</taxon>
        <taxon>Flavobacteriales</taxon>
        <taxon>Phaeocystidibacteraceae</taxon>
        <taxon>Phaeocystidibacter</taxon>
    </lineage>
</organism>
<dbReference type="EMBL" id="WBVQ01000001">
    <property type="protein sequence ID" value="KAB2816982.1"/>
    <property type="molecule type" value="Genomic_DNA"/>
</dbReference>
<dbReference type="Pfam" id="PF14121">
    <property type="entry name" value="Porin_10"/>
    <property type="match status" value="1"/>
</dbReference>
<reference evidence="1 2" key="1">
    <citation type="submission" date="2019-10" db="EMBL/GenBank/DDBJ databases">
        <title>Genome sequence of Phaeocystidibacter marisrubri JCM30614 (type strain).</title>
        <authorList>
            <person name="Bowman J.P."/>
        </authorList>
    </citation>
    <scope>NUCLEOTIDE SEQUENCE [LARGE SCALE GENOMIC DNA]</scope>
    <source>
        <strain evidence="1 2">JCM 30614</strain>
    </source>
</reference>
<gene>
    <name evidence="1" type="ORF">F8C82_00895</name>
</gene>
<proteinExistence type="predicted"/>
<keyword evidence="2" id="KW-1185">Reference proteome</keyword>
<dbReference type="InterPro" id="IPR025631">
    <property type="entry name" value="Porin_10"/>
</dbReference>
<evidence type="ECO:0000313" key="2">
    <source>
        <dbReference type="Proteomes" id="UP000484164"/>
    </source>
</evidence>
<dbReference type="AlphaFoldDB" id="A0A6L3ZG13"/>
<protein>
    <recommendedName>
        <fullName evidence="3">Porin</fullName>
    </recommendedName>
</protein>